<sequence length="186" mass="21046">MVKAPPRATAAILAGAMRFFRAPHYDKPDMDLDRFDRLLLNLVQQDSMQTAEQLAEHVGLSPSAIQRRLKRMREQGVIVRDVAVVDPRAVGRPTFFVVSLEIERERPELLAQLREWLTKRAEIQQVFYVTGQNDFVLIVTAPDTEAFDAMMSQLMQENPNVHRFTTNVVLGLVKQGLTIPIPPANA</sequence>
<dbReference type="RefSeq" id="WP_203169292.1">
    <property type="nucleotide sequence ID" value="NZ_JAEVLS010000005.1"/>
</dbReference>
<reference evidence="5 6" key="1">
    <citation type="journal article" date="2021" name="Int. J. Syst. Evol. Microbiol.">
        <title>Steroidobacter gossypii sp. nov., isolated from soil of cotton cropping field.</title>
        <authorList>
            <person name="Huang R."/>
            <person name="Yang S."/>
            <person name="Zhen C."/>
            <person name="Liu W."/>
        </authorList>
    </citation>
    <scope>NUCLEOTIDE SEQUENCE [LARGE SCALE GENOMIC DNA]</scope>
    <source>
        <strain evidence="5 6">S1-65</strain>
    </source>
</reference>
<dbReference type="InterPro" id="IPR036390">
    <property type="entry name" value="WH_DNA-bd_sf"/>
</dbReference>
<dbReference type="PRINTS" id="PR00033">
    <property type="entry name" value="HTHASNC"/>
</dbReference>
<dbReference type="InterPro" id="IPR019887">
    <property type="entry name" value="Tscrpt_reg_AsnC/Lrp_C"/>
</dbReference>
<dbReference type="CDD" id="cd00090">
    <property type="entry name" value="HTH_ARSR"/>
    <property type="match status" value="1"/>
</dbReference>
<evidence type="ECO:0000256" key="3">
    <source>
        <dbReference type="ARBA" id="ARBA00023163"/>
    </source>
</evidence>
<feature type="domain" description="HTH asnC-type" evidence="4">
    <location>
        <begin position="32"/>
        <end position="93"/>
    </location>
</feature>
<evidence type="ECO:0000313" key="6">
    <source>
        <dbReference type="Proteomes" id="UP000661077"/>
    </source>
</evidence>
<dbReference type="InterPro" id="IPR036388">
    <property type="entry name" value="WH-like_DNA-bd_sf"/>
</dbReference>
<dbReference type="SMART" id="SM00344">
    <property type="entry name" value="HTH_ASNC"/>
    <property type="match status" value="1"/>
</dbReference>
<evidence type="ECO:0000256" key="1">
    <source>
        <dbReference type="ARBA" id="ARBA00023015"/>
    </source>
</evidence>
<evidence type="ECO:0000256" key="2">
    <source>
        <dbReference type="ARBA" id="ARBA00023125"/>
    </source>
</evidence>
<dbReference type="InterPro" id="IPR019888">
    <property type="entry name" value="Tscrpt_reg_AsnC-like"/>
</dbReference>
<dbReference type="Gene3D" id="1.10.10.10">
    <property type="entry name" value="Winged helix-like DNA-binding domain superfamily/Winged helix DNA-binding domain"/>
    <property type="match status" value="1"/>
</dbReference>
<dbReference type="Pfam" id="PF01037">
    <property type="entry name" value="AsnC_trans_reg"/>
    <property type="match status" value="1"/>
</dbReference>
<dbReference type="PROSITE" id="PS00519">
    <property type="entry name" value="HTH_ASNC_1"/>
    <property type="match status" value="1"/>
</dbReference>
<dbReference type="EMBL" id="JAEVLS010000005">
    <property type="protein sequence ID" value="MBM0107172.1"/>
    <property type="molecule type" value="Genomic_DNA"/>
</dbReference>
<accession>A0ABS1X1Y0</accession>
<dbReference type="SUPFAM" id="SSF46785">
    <property type="entry name" value="Winged helix' DNA-binding domain"/>
    <property type="match status" value="1"/>
</dbReference>
<dbReference type="Gene3D" id="3.30.70.920">
    <property type="match status" value="1"/>
</dbReference>
<dbReference type="PROSITE" id="PS50956">
    <property type="entry name" value="HTH_ASNC_2"/>
    <property type="match status" value="1"/>
</dbReference>
<dbReference type="Pfam" id="PF13412">
    <property type="entry name" value="HTH_24"/>
    <property type="match status" value="1"/>
</dbReference>
<keyword evidence="6" id="KW-1185">Reference proteome</keyword>
<dbReference type="InterPro" id="IPR000485">
    <property type="entry name" value="AsnC-type_HTH_dom"/>
</dbReference>
<dbReference type="SUPFAM" id="SSF54909">
    <property type="entry name" value="Dimeric alpha+beta barrel"/>
    <property type="match status" value="1"/>
</dbReference>
<dbReference type="Proteomes" id="UP000661077">
    <property type="component" value="Unassembled WGS sequence"/>
</dbReference>
<keyword evidence="3" id="KW-0804">Transcription</keyword>
<evidence type="ECO:0000313" key="5">
    <source>
        <dbReference type="EMBL" id="MBM0107172.1"/>
    </source>
</evidence>
<dbReference type="InterPro" id="IPR011008">
    <property type="entry name" value="Dimeric_a/b-barrel"/>
</dbReference>
<proteinExistence type="predicted"/>
<protein>
    <submittedName>
        <fullName evidence="5">Lrp/AsnC family transcriptional regulator</fullName>
    </submittedName>
</protein>
<name>A0ABS1X1Y0_9GAMM</name>
<dbReference type="InterPro" id="IPR011991">
    <property type="entry name" value="ArsR-like_HTH"/>
</dbReference>
<evidence type="ECO:0000259" key="4">
    <source>
        <dbReference type="PROSITE" id="PS50956"/>
    </source>
</evidence>
<gene>
    <name evidence="5" type="ORF">JM946_20750</name>
</gene>
<dbReference type="PANTHER" id="PTHR30154:SF34">
    <property type="entry name" value="TRANSCRIPTIONAL REGULATOR AZLB"/>
    <property type="match status" value="1"/>
</dbReference>
<organism evidence="5 6">
    <name type="scientific">Steroidobacter gossypii</name>
    <dbReference type="NCBI Taxonomy" id="2805490"/>
    <lineage>
        <taxon>Bacteria</taxon>
        <taxon>Pseudomonadati</taxon>
        <taxon>Pseudomonadota</taxon>
        <taxon>Gammaproteobacteria</taxon>
        <taxon>Steroidobacterales</taxon>
        <taxon>Steroidobacteraceae</taxon>
        <taxon>Steroidobacter</taxon>
    </lineage>
</organism>
<dbReference type="PANTHER" id="PTHR30154">
    <property type="entry name" value="LEUCINE-RESPONSIVE REGULATORY PROTEIN"/>
    <property type="match status" value="1"/>
</dbReference>
<keyword evidence="1" id="KW-0805">Transcription regulation</keyword>
<keyword evidence="2" id="KW-0238">DNA-binding</keyword>
<comment type="caution">
    <text evidence="5">The sequence shown here is derived from an EMBL/GenBank/DDBJ whole genome shotgun (WGS) entry which is preliminary data.</text>
</comment>
<dbReference type="InterPro" id="IPR019885">
    <property type="entry name" value="Tscrpt_reg_HTH_AsnC-type_CS"/>
</dbReference>